<protein>
    <recommendedName>
        <fullName evidence="6">NADH dehydrogenase [ubiquinone] iron-sulfur protein 5</fullName>
    </recommendedName>
    <alternativeName>
        <fullName evidence="14">Complex I-15 kDa</fullName>
    </alternativeName>
    <alternativeName>
        <fullName evidence="15">NADH-ubiquinone oxidoreductase 15 kDa subunit</fullName>
    </alternativeName>
</protein>
<dbReference type="GO" id="GO:0005758">
    <property type="term" value="C:mitochondrial intermembrane space"/>
    <property type="evidence" value="ECO:0007669"/>
    <property type="project" value="UniProtKB-SubCell"/>
</dbReference>
<keyword evidence="19" id="KW-1185">Reference proteome</keyword>
<evidence type="ECO:0000256" key="10">
    <source>
        <dbReference type="ARBA" id="ARBA00022982"/>
    </source>
</evidence>
<feature type="disulfide bond" evidence="16">
    <location>
        <begin position="8"/>
        <end position="38"/>
    </location>
</feature>
<reference evidence="18" key="1">
    <citation type="submission" date="2023-03" db="EMBL/GenBank/DDBJ databases">
        <title>Mating type loci evolution in Malassezia.</title>
        <authorList>
            <person name="Coelho M.A."/>
        </authorList>
    </citation>
    <scope>NUCLEOTIDE SEQUENCE</scope>
    <source>
        <strain evidence="18">CBS 12830</strain>
    </source>
</reference>
<comment type="function">
    <text evidence="1">Accessory subunit of the mitochondrial membrane respiratory chain NADH dehydrogenase (Complex I), that is believed not to be involved in catalysis. Complex I functions in the transfer of electrons from NADH to the respiratory chain. The immediate electron acceptor for the enzyme is believed to be ubiquinone.</text>
</comment>
<evidence type="ECO:0000256" key="2">
    <source>
        <dbReference type="ARBA" id="ARBA00004569"/>
    </source>
</evidence>
<keyword evidence="11" id="KW-0496">Mitochondrion</keyword>
<evidence type="ECO:0000256" key="4">
    <source>
        <dbReference type="ARBA" id="ARBA00007372"/>
    </source>
</evidence>
<evidence type="ECO:0000256" key="1">
    <source>
        <dbReference type="ARBA" id="ARBA00003195"/>
    </source>
</evidence>
<feature type="disulfide bond" evidence="16">
    <location>
        <begin position="18"/>
        <end position="28"/>
    </location>
</feature>
<evidence type="ECO:0000256" key="5">
    <source>
        <dbReference type="ARBA" id="ARBA00011261"/>
    </source>
</evidence>
<evidence type="ECO:0000256" key="8">
    <source>
        <dbReference type="ARBA" id="ARBA00022660"/>
    </source>
</evidence>
<evidence type="ECO:0000256" key="14">
    <source>
        <dbReference type="ARBA" id="ARBA00031222"/>
    </source>
</evidence>
<evidence type="ECO:0000313" key="19">
    <source>
        <dbReference type="Proteomes" id="UP001214415"/>
    </source>
</evidence>
<dbReference type="PANTHER" id="PTHR15224:SF1">
    <property type="entry name" value="NADH DEHYDROGENASE [UBIQUINONE] IRON-SULFUR PROTEIN 5"/>
    <property type="match status" value="1"/>
</dbReference>
<keyword evidence="12" id="KW-0472">Membrane</keyword>
<keyword evidence="9" id="KW-0999">Mitochondrion inner membrane</keyword>
<evidence type="ECO:0000256" key="3">
    <source>
        <dbReference type="ARBA" id="ARBA00004637"/>
    </source>
</evidence>
<organism evidence="18 19">
    <name type="scientific">Malassezia equina</name>
    <dbReference type="NCBI Taxonomy" id="1381935"/>
    <lineage>
        <taxon>Eukaryota</taxon>
        <taxon>Fungi</taxon>
        <taxon>Dikarya</taxon>
        <taxon>Basidiomycota</taxon>
        <taxon>Ustilaginomycotina</taxon>
        <taxon>Malasseziomycetes</taxon>
        <taxon>Malasseziales</taxon>
        <taxon>Malasseziaceae</taxon>
        <taxon>Malassezia</taxon>
    </lineage>
</organism>
<proteinExistence type="inferred from homology"/>
<dbReference type="GO" id="GO:0032981">
    <property type="term" value="P:mitochondrial respiratory chain complex I assembly"/>
    <property type="evidence" value="ECO:0007669"/>
    <property type="project" value="TreeGrafter"/>
</dbReference>
<dbReference type="Proteomes" id="UP001214415">
    <property type="component" value="Chromosome 5"/>
</dbReference>
<evidence type="ECO:0000313" key="18">
    <source>
        <dbReference type="EMBL" id="WFD23957.1"/>
    </source>
</evidence>
<keyword evidence="10" id="KW-0249">Electron transport</keyword>
<dbReference type="InterPro" id="IPR019342">
    <property type="entry name" value="NADH_UbQ_OxRdtase_FeS-su5"/>
</dbReference>
<evidence type="ECO:0000256" key="17">
    <source>
        <dbReference type="SAM" id="MobiDB-lite"/>
    </source>
</evidence>
<evidence type="ECO:0000256" key="6">
    <source>
        <dbReference type="ARBA" id="ARBA00013482"/>
    </source>
</evidence>
<dbReference type="PANTHER" id="PTHR15224">
    <property type="entry name" value="NADH DEHYDROGENASE [UBIQUINONE] IRON-SULFUR PROTEIN 5"/>
    <property type="match status" value="1"/>
</dbReference>
<evidence type="ECO:0000256" key="11">
    <source>
        <dbReference type="ARBA" id="ARBA00023128"/>
    </source>
</evidence>
<keyword evidence="8" id="KW-0679">Respiratory chain</keyword>
<comment type="subcellular location">
    <subcellularLocation>
        <location evidence="3">Mitochondrion inner membrane</location>
        <topology evidence="3">Peripheral membrane protein</topology>
    </subcellularLocation>
    <subcellularLocation>
        <location evidence="2">Mitochondrion intermembrane space</location>
    </subcellularLocation>
</comment>
<evidence type="ECO:0000256" key="16">
    <source>
        <dbReference type="PIRSR" id="PIRSR619342-50"/>
    </source>
</evidence>
<evidence type="ECO:0000256" key="9">
    <source>
        <dbReference type="ARBA" id="ARBA00022792"/>
    </source>
</evidence>
<dbReference type="CDD" id="cd24141">
    <property type="entry name" value="NDUFS5-like"/>
    <property type="match status" value="1"/>
</dbReference>
<evidence type="ECO:0000256" key="13">
    <source>
        <dbReference type="ARBA" id="ARBA00023157"/>
    </source>
</evidence>
<sequence>MAVRPSRCFAFWQDFRKCYLTADEPSECSLQKEDYLECLHHTKEVCTSILTVQLERAHAIQRRMIEVQHQESKQAREAVRQNHAQGLRLGLIDPNAASPAEGEAEAPKA</sequence>
<dbReference type="GO" id="GO:0005743">
    <property type="term" value="C:mitochondrial inner membrane"/>
    <property type="evidence" value="ECO:0007669"/>
    <property type="project" value="UniProtKB-SubCell"/>
</dbReference>
<gene>
    <name evidence="18" type="ORF">MEQU1_002652</name>
</gene>
<keyword evidence="7" id="KW-0813">Transport</keyword>
<dbReference type="EMBL" id="CP119904">
    <property type="protein sequence ID" value="WFD23957.1"/>
    <property type="molecule type" value="Genomic_DNA"/>
</dbReference>
<name>A0AAF0EKT7_9BASI</name>
<accession>A0AAF0EKT7</accession>
<feature type="region of interest" description="Disordered" evidence="17">
    <location>
        <begin position="89"/>
        <end position="109"/>
    </location>
</feature>
<comment type="similarity">
    <text evidence="4">Belongs to the complex I NDUFS5 subunit family.</text>
</comment>
<evidence type="ECO:0000256" key="7">
    <source>
        <dbReference type="ARBA" id="ARBA00022448"/>
    </source>
</evidence>
<comment type="subunit">
    <text evidence="5">Mammalian complex I is composed of 45 different subunits. This is a component of the iron-sulfur (IP) fragment of the enzyme.</text>
</comment>
<evidence type="ECO:0000256" key="15">
    <source>
        <dbReference type="ARBA" id="ARBA00032739"/>
    </source>
</evidence>
<dbReference type="AlphaFoldDB" id="A0AAF0EKT7"/>
<evidence type="ECO:0000256" key="12">
    <source>
        <dbReference type="ARBA" id="ARBA00023136"/>
    </source>
</evidence>
<keyword evidence="13 16" id="KW-1015">Disulfide bond</keyword>